<dbReference type="Pfam" id="PF00583">
    <property type="entry name" value="Acetyltransf_1"/>
    <property type="match status" value="1"/>
</dbReference>
<dbReference type="InterPro" id="IPR016181">
    <property type="entry name" value="Acyl_CoA_acyltransferase"/>
</dbReference>
<evidence type="ECO:0000313" key="2">
    <source>
        <dbReference type="EMBL" id="GAA0389329.1"/>
    </source>
</evidence>
<comment type="caution">
    <text evidence="2">The sequence shown here is derived from an EMBL/GenBank/DDBJ whole genome shotgun (WGS) entry which is preliminary data.</text>
</comment>
<dbReference type="InterPro" id="IPR000182">
    <property type="entry name" value="GNAT_dom"/>
</dbReference>
<name>A0ABN0YAT4_9ACTN</name>
<dbReference type="SUPFAM" id="SSF55729">
    <property type="entry name" value="Acyl-CoA N-acyltransferases (Nat)"/>
    <property type="match status" value="1"/>
</dbReference>
<dbReference type="Pfam" id="PF18014">
    <property type="entry name" value="Acetyltransf_18"/>
    <property type="match status" value="1"/>
</dbReference>
<accession>A0ABN0YAT4</accession>
<feature type="domain" description="N-acetyltransferase" evidence="1">
    <location>
        <begin position="2"/>
        <end position="155"/>
    </location>
</feature>
<keyword evidence="3" id="KW-1185">Reference proteome</keyword>
<dbReference type="CDD" id="cd04301">
    <property type="entry name" value="NAT_SF"/>
    <property type="match status" value="1"/>
</dbReference>
<dbReference type="RefSeq" id="WP_344019754.1">
    <property type="nucleotide sequence ID" value="NZ_BAAABX010000007.1"/>
</dbReference>
<evidence type="ECO:0000313" key="3">
    <source>
        <dbReference type="Proteomes" id="UP001500879"/>
    </source>
</evidence>
<protein>
    <submittedName>
        <fullName evidence="2">GNAT family N-acetyltransferase</fullName>
    </submittedName>
</protein>
<dbReference type="EMBL" id="BAAABX010000007">
    <property type="protein sequence ID" value="GAA0389329.1"/>
    <property type="molecule type" value="Genomic_DNA"/>
</dbReference>
<reference evidence="2 3" key="1">
    <citation type="journal article" date="2019" name="Int. J. Syst. Evol. Microbiol.">
        <title>The Global Catalogue of Microorganisms (GCM) 10K type strain sequencing project: providing services to taxonomists for standard genome sequencing and annotation.</title>
        <authorList>
            <consortium name="The Broad Institute Genomics Platform"/>
            <consortium name="The Broad Institute Genome Sequencing Center for Infectious Disease"/>
            <person name="Wu L."/>
            <person name="Ma J."/>
        </authorList>
    </citation>
    <scope>NUCLEOTIDE SEQUENCE [LARGE SCALE GENOMIC DNA]</scope>
    <source>
        <strain evidence="2 3">JCM 4788</strain>
    </source>
</reference>
<dbReference type="PANTHER" id="PTHR47237">
    <property type="entry name" value="SLL0310 PROTEIN"/>
    <property type="match status" value="1"/>
</dbReference>
<dbReference type="InterPro" id="IPR041496">
    <property type="entry name" value="YitH/HolE_GNAT"/>
</dbReference>
<dbReference type="PANTHER" id="PTHR47237:SF1">
    <property type="entry name" value="SLL0310 PROTEIN"/>
    <property type="match status" value="1"/>
</dbReference>
<proteinExistence type="predicted"/>
<dbReference type="PROSITE" id="PS51186">
    <property type="entry name" value="GNAT"/>
    <property type="match status" value="1"/>
</dbReference>
<dbReference type="Gene3D" id="3.40.630.90">
    <property type="match status" value="1"/>
</dbReference>
<gene>
    <name evidence="2" type="ORF">GCM10010357_07540</name>
</gene>
<dbReference type="Gene3D" id="3.40.630.30">
    <property type="match status" value="1"/>
</dbReference>
<dbReference type="Proteomes" id="UP001500879">
    <property type="component" value="Unassembled WGS sequence"/>
</dbReference>
<dbReference type="InterPro" id="IPR052729">
    <property type="entry name" value="Acyl/Acetyltrans_Enzymes"/>
</dbReference>
<sequence>MTKVREDSSQHLRAPLSVTSAEEAAFSVGIATLQEWRTVEEWGNAEGWNVGHQDASCFHGIDPQGFFVGRLGNRLVSAVSLVNHSDKYAFWGSYVVNPEFRGQGYGRKTCKAAKSHSGRRVVGSDAMPDLVSGYSRSGASPAHETVHYVGRPERATHAPAGVVPIGPDHLNAIAEYDSGCFPAYRRDFLARWLWADGHIARTRLVNGRIAGYGVIRPAPVGHRIGPLFADTPQDAEALFDALIAHVQPDEEVSLYMPDLTGSASTFFNDRGLTEQFRVVRMYEGGTPRIRADHVFAVTSLEVG</sequence>
<organism evidence="2 3">
    <name type="scientific">Streptomyces luteireticuli</name>
    <dbReference type="NCBI Taxonomy" id="173858"/>
    <lineage>
        <taxon>Bacteria</taxon>
        <taxon>Bacillati</taxon>
        <taxon>Actinomycetota</taxon>
        <taxon>Actinomycetes</taxon>
        <taxon>Kitasatosporales</taxon>
        <taxon>Streptomycetaceae</taxon>
        <taxon>Streptomyces</taxon>
    </lineage>
</organism>
<evidence type="ECO:0000259" key="1">
    <source>
        <dbReference type="PROSITE" id="PS51186"/>
    </source>
</evidence>